<organism evidence="1 2">
    <name type="scientific">Candidatus Iainarchaeum sp</name>
    <dbReference type="NCBI Taxonomy" id="3101447"/>
    <lineage>
        <taxon>Archaea</taxon>
        <taxon>Candidatus Iainarchaeota</taxon>
        <taxon>Candidatus Iainarchaeia</taxon>
        <taxon>Candidatus Iainarchaeales</taxon>
        <taxon>Candidatus Iainarchaeaceae</taxon>
        <taxon>Candidatus Iainarchaeum</taxon>
    </lineage>
</organism>
<sequence length="189" mass="21631">MNYGDRILMFDDAKTEAEKDFSFLAGSTGLQRDEFDWLGEALKCNWLPDSLLSGLGDQVRLVSGHREIEGRMYELFNRCQKELHVCTHQPYLLNEFSQIKQMSVGTKNPPYLPYLFLYTADDIVAKIGFQLSDILKIVDIKKTNFHGHFVIFDSHSALIFLNQDAASADKLLHVESSFAVDYLKKLLCK</sequence>
<reference evidence="1" key="1">
    <citation type="submission" date="2021-03" db="EMBL/GenBank/DDBJ databases">
        <authorList>
            <person name="Jaffe A."/>
        </authorList>
    </citation>
    <scope>NUCLEOTIDE SEQUENCE</scope>
    <source>
        <strain evidence="1">RIFCSPLOWO2_01_FULL_AR10_48_17</strain>
    </source>
</reference>
<comment type="caution">
    <text evidence="1">The sequence shown here is derived from an EMBL/GenBank/DDBJ whole genome shotgun (WGS) entry which is preliminary data.</text>
</comment>
<reference evidence="1" key="2">
    <citation type="submission" date="2021-05" db="EMBL/GenBank/DDBJ databases">
        <title>Protein family content uncovers lineage relationships and bacterial pathway maintenance mechanisms in DPANN archaea.</title>
        <authorList>
            <person name="Castelle C.J."/>
            <person name="Meheust R."/>
            <person name="Jaffe A.L."/>
            <person name="Seitz K."/>
            <person name="Gong X."/>
            <person name="Baker B.J."/>
            <person name="Banfield J.F."/>
        </authorList>
    </citation>
    <scope>NUCLEOTIDE SEQUENCE</scope>
    <source>
        <strain evidence="1">RIFCSPLOWO2_01_FULL_AR10_48_17</strain>
    </source>
</reference>
<proteinExistence type="predicted"/>
<protein>
    <submittedName>
        <fullName evidence="1">Uncharacterized protein</fullName>
    </submittedName>
</protein>
<accession>A0A8T4LH46</accession>
<dbReference type="EMBL" id="JAGVWC010000015">
    <property type="protein sequence ID" value="MBS3062216.1"/>
    <property type="molecule type" value="Genomic_DNA"/>
</dbReference>
<gene>
    <name evidence="1" type="ORF">J4215_06565</name>
</gene>
<dbReference type="AlphaFoldDB" id="A0A8T4LH46"/>
<name>A0A8T4LH46_9ARCH</name>
<dbReference type="Proteomes" id="UP000675968">
    <property type="component" value="Unassembled WGS sequence"/>
</dbReference>
<evidence type="ECO:0000313" key="2">
    <source>
        <dbReference type="Proteomes" id="UP000675968"/>
    </source>
</evidence>
<evidence type="ECO:0000313" key="1">
    <source>
        <dbReference type="EMBL" id="MBS3062216.1"/>
    </source>
</evidence>